<dbReference type="RefSeq" id="WP_154532778.1">
    <property type="nucleotide sequence ID" value="NZ_JAQXTV010000153.1"/>
</dbReference>
<evidence type="ECO:0000313" key="2">
    <source>
        <dbReference type="Proteomes" id="UP000460287"/>
    </source>
</evidence>
<comment type="caution">
    <text evidence="1">The sequence shown here is derived from an EMBL/GenBank/DDBJ whole genome shotgun (WGS) entry which is preliminary data.</text>
</comment>
<protein>
    <submittedName>
        <fullName evidence="1">Uncharacterized protein</fullName>
    </submittedName>
</protein>
<reference evidence="1 2" key="1">
    <citation type="submission" date="2019-08" db="EMBL/GenBank/DDBJ databases">
        <title>In-depth cultivation of the pig gut microbiome towards novel bacterial diversity and tailored functional studies.</title>
        <authorList>
            <person name="Wylensek D."/>
            <person name="Hitch T.C.A."/>
            <person name="Clavel T."/>
        </authorList>
    </citation>
    <scope>NUCLEOTIDE SEQUENCE [LARGE SCALE GENOMIC DNA]</scope>
    <source>
        <strain evidence="1 2">WCA-383-APC-5B</strain>
    </source>
</reference>
<proteinExistence type="predicted"/>
<accession>A0A7X2T2I4</accession>
<keyword evidence="2" id="KW-1185">Reference proteome</keyword>
<dbReference type="EMBL" id="VULX01000044">
    <property type="protein sequence ID" value="MSR92669.1"/>
    <property type="molecule type" value="Genomic_DNA"/>
</dbReference>
<evidence type="ECO:0000313" key="1">
    <source>
        <dbReference type="EMBL" id="MSR92669.1"/>
    </source>
</evidence>
<sequence length="301" mass="33505">MIINNPQEYFVIVRSISCTELGLGEDRCFRNEGSMGNAGNEDDASNMYNQGNNAGYPSNIYSQGNTQGTGYQGNTGNTSYQGGTNYQGNTGSSDGSGNMYNPGSMNYQGSMSGLDNLIEERVKYFFFKIADLCVNASMDQVYTILKTVYTAVIKAHLNYVPCFAKVKNGEVKGVTVDSEIEKQLDEFKKLYEYHVNKFGCTTAAKSLDENTFNSKINEIDTEIDNTIKNLVPRLENASMDDVLNLYLLGMKTVIGLLVQYVPCFNKAQNGVNGMSLEQIANVHYNYVRDKFKEYTNTLKCK</sequence>
<dbReference type="AlphaFoldDB" id="A0A7X2T2I4"/>
<name>A0A7X2T2I4_9CLOT</name>
<gene>
    <name evidence="1" type="ORF">FYJ33_15175</name>
</gene>
<dbReference type="Proteomes" id="UP000460287">
    <property type="component" value="Unassembled WGS sequence"/>
</dbReference>
<organism evidence="1 2">
    <name type="scientific">Inconstantimicrobium porci</name>
    <dbReference type="NCBI Taxonomy" id="2652291"/>
    <lineage>
        <taxon>Bacteria</taxon>
        <taxon>Bacillati</taxon>
        <taxon>Bacillota</taxon>
        <taxon>Clostridia</taxon>
        <taxon>Eubacteriales</taxon>
        <taxon>Clostridiaceae</taxon>
        <taxon>Inconstantimicrobium</taxon>
    </lineage>
</organism>